<keyword evidence="3" id="KW-1185">Reference proteome</keyword>
<feature type="domain" description="Reverse transcriptase" evidence="1">
    <location>
        <begin position="320"/>
        <end position="596"/>
    </location>
</feature>
<dbReference type="PROSITE" id="PS50878">
    <property type="entry name" value="RT_POL"/>
    <property type="match status" value="1"/>
</dbReference>
<dbReference type="InterPro" id="IPR000477">
    <property type="entry name" value="RT_dom"/>
</dbReference>
<dbReference type="SUPFAM" id="SSF56672">
    <property type="entry name" value="DNA/RNA polymerases"/>
    <property type="match status" value="1"/>
</dbReference>
<name>A0AAV8CI60_9POAL</name>
<protein>
    <submittedName>
        <fullName evidence="2">RNA-directed DNA polymerase (Reverse transcriptase)-related family protein</fullName>
    </submittedName>
</protein>
<dbReference type="AlphaFoldDB" id="A0AAV8CI60"/>
<organism evidence="2 3">
    <name type="scientific">Rhynchospora pubera</name>
    <dbReference type="NCBI Taxonomy" id="906938"/>
    <lineage>
        <taxon>Eukaryota</taxon>
        <taxon>Viridiplantae</taxon>
        <taxon>Streptophyta</taxon>
        <taxon>Embryophyta</taxon>
        <taxon>Tracheophyta</taxon>
        <taxon>Spermatophyta</taxon>
        <taxon>Magnoliopsida</taxon>
        <taxon>Liliopsida</taxon>
        <taxon>Poales</taxon>
        <taxon>Cyperaceae</taxon>
        <taxon>Cyperoideae</taxon>
        <taxon>Rhynchosporeae</taxon>
        <taxon>Rhynchospora</taxon>
    </lineage>
</organism>
<evidence type="ECO:0000313" key="3">
    <source>
        <dbReference type="Proteomes" id="UP001140206"/>
    </source>
</evidence>
<keyword evidence="2" id="KW-0808">Transferase</keyword>
<dbReference type="EMBL" id="JAMFTS010000005">
    <property type="protein sequence ID" value="KAJ4755091.1"/>
    <property type="molecule type" value="Genomic_DNA"/>
</dbReference>
<dbReference type="CDD" id="cd01650">
    <property type="entry name" value="RT_nLTR_like"/>
    <property type="match status" value="1"/>
</dbReference>
<evidence type="ECO:0000313" key="2">
    <source>
        <dbReference type="EMBL" id="KAJ4755091.1"/>
    </source>
</evidence>
<keyword evidence="2" id="KW-0695">RNA-directed DNA polymerase</keyword>
<sequence length="1017" mass="115952">MNQLNSFIDGAHLLDVPLEEKRFTWSNKQPIPVMSRLDRVLLSGVWNSHYPLIKLLPLATVVSDHTPLLLKCRQLTTIPKPFRMELFWLHNEHAQRIIHEVWQKMVFTGQPLHSFNAKTVNLHKALREWHVANFSMSNVFHYNAHQIVHCLDSLEELRQLTPLEIHLRILGRQRAFQLASISESRWRQRSRARWLNNGDRNTKYFHALASFRNRAKHVSKLLVQGAQLTDFTRICDAFTSYYIQLLGTEANTSSFDPAALYTTHDVDLSSLASPFTRAEIKRAVFSLSNDKCSGPDGVPNEFYKLNWDLVKQNLFDIFSSLFNGTLDLQSSNIAHIVLLPKEQHDCTLSVFRPISVIAYIPKLISKVLANRLAAFIPLLIPESQTGFVRGRFIAENFIVAREMAFTVQKQSEPAFILKLDFKKAFDSVAWPFLMSVLRRRAFPVKFLHWLHLMLSTASSSILLNGRLGPSFQHKRGLRQGDPISPFLFNLAVDVLSRMLQAASLTVPHCISDKLQQPFFLLQYADDTMIFSTAKGTAVHVLNSVIHAFSLASGIELNLSKSALLTFNLLNYQEEAVQATLQVPASSLPLTYLGLPLTVRRPDRLAYQTLIDKVQGKLAGWKSSLLSRAGRVVLAASVLSTIPVYFMTVFKLPVWVIKSLDRIRRNFVWGSSNNTGGSVHLLSWDRVCLPKTLGGFGLRDLRLQNVSLLLRWWWRLYHDTNSLWNKLATVLYGKRNSNIPPLAWNKCGSFFWHDLFSIRALFQVSTYSVIGSGVSTLFWFNNWGGGFQYFFNSLTKPPVRSAISVISVLQDFFKLLPAPLTLQQSCLLQQVQSISFSTAPDDLLWRWSSHGEYTTASAYNSFMFAGKRESPLKFVWKLMVPPSVKLFIILLAHGRLLTQDQLVRRNINCVQGCVLCGQSECENGIHLFFTCTYSSCLWQALGVQISSAQLDTALSLQDMVMALFTPAFNQRSKLVLIATTFWGLWLERNNRTFRHQRRRLGAIQDWIISESTLFMKFC</sequence>
<keyword evidence="2" id="KW-0548">Nucleotidyltransferase</keyword>
<proteinExistence type="predicted"/>
<dbReference type="Proteomes" id="UP001140206">
    <property type="component" value="Chromosome 5"/>
</dbReference>
<dbReference type="InterPro" id="IPR036691">
    <property type="entry name" value="Endo/exonu/phosph_ase_sf"/>
</dbReference>
<dbReference type="PANTHER" id="PTHR33116">
    <property type="entry name" value="REVERSE TRANSCRIPTASE ZINC-BINDING DOMAIN-CONTAINING PROTEIN-RELATED-RELATED"/>
    <property type="match status" value="1"/>
</dbReference>
<dbReference type="InterPro" id="IPR043502">
    <property type="entry name" value="DNA/RNA_pol_sf"/>
</dbReference>
<dbReference type="GO" id="GO:0003964">
    <property type="term" value="F:RNA-directed DNA polymerase activity"/>
    <property type="evidence" value="ECO:0007669"/>
    <property type="project" value="UniProtKB-KW"/>
</dbReference>
<accession>A0AAV8CI60</accession>
<dbReference type="Pfam" id="PF13966">
    <property type="entry name" value="zf-RVT"/>
    <property type="match status" value="1"/>
</dbReference>
<comment type="caution">
    <text evidence="2">The sequence shown here is derived from an EMBL/GenBank/DDBJ whole genome shotgun (WGS) entry which is preliminary data.</text>
</comment>
<dbReference type="PANTHER" id="PTHR33116:SF78">
    <property type="entry name" value="OS12G0587133 PROTEIN"/>
    <property type="match status" value="1"/>
</dbReference>
<evidence type="ECO:0000259" key="1">
    <source>
        <dbReference type="PROSITE" id="PS50878"/>
    </source>
</evidence>
<dbReference type="InterPro" id="IPR026960">
    <property type="entry name" value="RVT-Znf"/>
</dbReference>
<dbReference type="Pfam" id="PF00078">
    <property type="entry name" value="RVT_1"/>
    <property type="match status" value="1"/>
</dbReference>
<gene>
    <name evidence="2" type="ORF">LUZ62_089496</name>
</gene>
<reference evidence="2" key="1">
    <citation type="submission" date="2022-08" db="EMBL/GenBank/DDBJ databases">
        <authorList>
            <person name="Marques A."/>
        </authorList>
    </citation>
    <scope>NUCLEOTIDE SEQUENCE</scope>
    <source>
        <strain evidence="2">RhyPub2mFocal</strain>
        <tissue evidence="2">Leaves</tissue>
    </source>
</reference>
<dbReference type="SUPFAM" id="SSF56219">
    <property type="entry name" value="DNase I-like"/>
    <property type="match status" value="1"/>
</dbReference>